<reference evidence="1" key="1">
    <citation type="journal article" date="2014" name="Int. J. Syst. Evol. Microbiol.">
        <title>Complete genome sequence of Corynebacterium casei LMG S-19264T (=DSM 44701T), isolated from a smear-ripened cheese.</title>
        <authorList>
            <consortium name="US DOE Joint Genome Institute (JGI-PGF)"/>
            <person name="Walter F."/>
            <person name="Albersmeier A."/>
            <person name="Kalinowski J."/>
            <person name="Ruckert C."/>
        </authorList>
    </citation>
    <scope>NUCLEOTIDE SEQUENCE</scope>
    <source>
        <strain evidence="1">CGMCC 1.15330</strain>
    </source>
</reference>
<dbReference type="EMBL" id="BMIH01000001">
    <property type="protein sequence ID" value="GGB22919.1"/>
    <property type="molecule type" value="Genomic_DNA"/>
</dbReference>
<proteinExistence type="predicted"/>
<sequence length="103" mass="11383">MIAFHVARLIAAIEVFINLSDESLLDPDAAVEMGEIVSRIVQDFDKPFLREVVDAFPVVARDYEGEAQALVLDIPIATHLEDELAEGDPVRLAELDAIRDARP</sequence>
<name>A0A916T0E4_9SPHN</name>
<evidence type="ECO:0000313" key="2">
    <source>
        <dbReference type="Proteomes" id="UP000623067"/>
    </source>
</evidence>
<organism evidence="1 2">
    <name type="scientific">Sphingomonas metalli</name>
    <dbReference type="NCBI Taxonomy" id="1779358"/>
    <lineage>
        <taxon>Bacteria</taxon>
        <taxon>Pseudomonadati</taxon>
        <taxon>Pseudomonadota</taxon>
        <taxon>Alphaproteobacteria</taxon>
        <taxon>Sphingomonadales</taxon>
        <taxon>Sphingomonadaceae</taxon>
        <taxon>Sphingomonas</taxon>
    </lineage>
</organism>
<dbReference type="AlphaFoldDB" id="A0A916T0E4"/>
<protein>
    <submittedName>
        <fullName evidence="1">Uncharacterized protein</fullName>
    </submittedName>
</protein>
<accession>A0A916T0E4</accession>
<evidence type="ECO:0000313" key="1">
    <source>
        <dbReference type="EMBL" id="GGB22919.1"/>
    </source>
</evidence>
<gene>
    <name evidence="1" type="ORF">GCM10011380_10750</name>
</gene>
<comment type="caution">
    <text evidence="1">The sequence shown here is derived from an EMBL/GenBank/DDBJ whole genome shotgun (WGS) entry which is preliminary data.</text>
</comment>
<dbReference type="Proteomes" id="UP000623067">
    <property type="component" value="Unassembled WGS sequence"/>
</dbReference>
<keyword evidence="2" id="KW-1185">Reference proteome</keyword>
<reference evidence="1" key="2">
    <citation type="submission" date="2020-09" db="EMBL/GenBank/DDBJ databases">
        <authorList>
            <person name="Sun Q."/>
            <person name="Zhou Y."/>
        </authorList>
    </citation>
    <scope>NUCLEOTIDE SEQUENCE</scope>
    <source>
        <strain evidence="1">CGMCC 1.15330</strain>
    </source>
</reference>
<dbReference type="RefSeq" id="WP_188657634.1">
    <property type="nucleotide sequence ID" value="NZ_BMIH01000001.1"/>
</dbReference>